<dbReference type="Proteomes" id="UP000000377">
    <property type="component" value="Chromosome"/>
</dbReference>
<evidence type="ECO:0000313" key="4">
    <source>
        <dbReference type="Proteomes" id="UP000000377"/>
    </source>
</evidence>
<dbReference type="HOGENOM" id="CLU_033540_1_0_11"/>
<dbReference type="SUPFAM" id="SSF48452">
    <property type="entry name" value="TPR-like"/>
    <property type="match status" value="1"/>
</dbReference>
<keyword evidence="4" id="KW-1185">Reference proteome</keyword>
<dbReference type="eggNOG" id="COG1396">
    <property type="taxonomic scope" value="Bacteria"/>
</dbReference>
<dbReference type="Pfam" id="PF01381">
    <property type="entry name" value="HTH_3"/>
    <property type="match status" value="1"/>
</dbReference>
<dbReference type="PANTHER" id="PTHR46797">
    <property type="entry name" value="HTH-TYPE TRANSCRIPTIONAL REGULATOR"/>
    <property type="match status" value="1"/>
</dbReference>
<dbReference type="SUPFAM" id="SSF47413">
    <property type="entry name" value="lambda repressor-like DNA-binding domains"/>
    <property type="match status" value="1"/>
</dbReference>
<dbReference type="Gene3D" id="1.25.40.10">
    <property type="entry name" value="Tetratricopeptide repeat domain"/>
    <property type="match status" value="1"/>
</dbReference>
<dbReference type="CDD" id="cd00093">
    <property type="entry name" value="HTH_XRE"/>
    <property type="match status" value="1"/>
</dbReference>
<dbReference type="EMBL" id="CP002047">
    <property type="protein sequence ID" value="ADI08577.1"/>
    <property type="molecule type" value="Genomic_DNA"/>
</dbReference>
<dbReference type="SMART" id="SM00530">
    <property type="entry name" value="HTH_XRE"/>
    <property type="match status" value="1"/>
</dbReference>
<dbReference type="KEGG" id="sbh:SBI_05457"/>
<dbReference type="PROSITE" id="PS50943">
    <property type="entry name" value="HTH_CROC1"/>
    <property type="match status" value="1"/>
</dbReference>
<dbReference type="AlphaFoldDB" id="D7CAL0"/>
<dbReference type="InterPro" id="IPR010982">
    <property type="entry name" value="Lambda_DNA-bd_dom_sf"/>
</dbReference>
<keyword evidence="1" id="KW-0238">DNA-binding</keyword>
<dbReference type="STRING" id="749414.SBI_05457"/>
<organism evidence="3 4">
    <name type="scientific">Streptomyces bingchenggensis (strain BCW-1)</name>
    <dbReference type="NCBI Taxonomy" id="749414"/>
    <lineage>
        <taxon>Bacteria</taxon>
        <taxon>Bacillati</taxon>
        <taxon>Actinomycetota</taxon>
        <taxon>Actinomycetes</taxon>
        <taxon>Kitasatosporales</taxon>
        <taxon>Streptomycetaceae</taxon>
        <taxon>Streptomyces</taxon>
    </lineage>
</organism>
<gene>
    <name evidence="3" type="ordered locus">SBI_05457</name>
</gene>
<dbReference type="Gene3D" id="1.10.260.40">
    <property type="entry name" value="lambda repressor-like DNA-binding domains"/>
    <property type="match status" value="1"/>
</dbReference>
<evidence type="ECO:0000313" key="3">
    <source>
        <dbReference type="EMBL" id="ADI08577.1"/>
    </source>
</evidence>
<dbReference type="PANTHER" id="PTHR46797:SF1">
    <property type="entry name" value="METHYLPHOSPHONATE SYNTHASE"/>
    <property type="match status" value="1"/>
</dbReference>
<evidence type="ECO:0000256" key="1">
    <source>
        <dbReference type="ARBA" id="ARBA00023125"/>
    </source>
</evidence>
<dbReference type="GO" id="GO:0003700">
    <property type="term" value="F:DNA-binding transcription factor activity"/>
    <property type="evidence" value="ECO:0007669"/>
    <property type="project" value="TreeGrafter"/>
</dbReference>
<proteinExistence type="predicted"/>
<name>D7CAL0_STRBB</name>
<evidence type="ECO:0000259" key="2">
    <source>
        <dbReference type="PROSITE" id="PS50943"/>
    </source>
</evidence>
<protein>
    <submittedName>
        <fullName evidence="3">XRE family transcriptional regulator</fullName>
    </submittedName>
</protein>
<dbReference type="PATRIC" id="fig|749414.3.peg.5635"/>
<dbReference type="GO" id="GO:0003677">
    <property type="term" value="F:DNA binding"/>
    <property type="evidence" value="ECO:0007669"/>
    <property type="project" value="UniProtKB-KW"/>
</dbReference>
<reference evidence="3 4" key="1">
    <citation type="journal article" date="2010" name="J. Bacteriol.">
        <title>Genome sequence of the milbemycin-producing bacterium Streptomyces bingchenggensis.</title>
        <authorList>
            <person name="Wang X.J."/>
            <person name="Yan Y.J."/>
            <person name="Zhang B."/>
            <person name="An J."/>
            <person name="Wang J.J."/>
            <person name="Tian J."/>
            <person name="Jiang L."/>
            <person name="Chen Y.H."/>
            <person name="Huang S.X."/>
            <person name="Yin M."/>
            <person name="Zhang J."/>
            <person name="Gao A.L."/>
            <person name="Liu C.X."/>
            <person name="Zhu Z.X."/>
            <person name="Xiang W.S."/>
        </authorList>
    </citation>
    <scope>NUCLEOTIDE SEQUENCE [LARGE SCALE GENOMIC DNA]</scope>
    <source>
        <strain evidence="3 4">BCW-1</strain>
    </source>
</reference>
<dbReference type="GO" id="GO:0005829">
    <property type="term" value="C:cytosol"/>
    <property type="evidence" value="ECO:0007669"/>
    <property type="project" value="TreeGrafter"/>
</dbReference>
<feature type="domain" description="HTH cro/C1-type" evidence="2">
    <location>
        <begin position="16"/>
        <end position="68"/>
    </location>
</feature>
<sequence>MEVGMVAPDLPIGDRIRHYRGARRQDVVAGLVGISPDYLSQIERGLKIPSLPILYSIARELGVPTAALIAETAGPITTSPDTTEPAIVQTLMGFGPLQSASGADPALLRERVDGAWQKWQSSKTRFTDVGQVLADLITDVEHAARAHRGAGDASARRDVMRVTADLYFLLRSYLRRTGRVDLSMMAADRAVRAAEEADDPLRMAAAQWNLGHVLLAAQDLDGAEQVALRAVEQLRAVPMAEPDRVAMSGALHLLAVVAEARGRNWSAARKRLQERAAPAAEQSGEGNIMWTVFGPTNVVIHCVSIAMEAGDTSEALHVADDVDTSRLPSMERSFTFNLEVARCHSLRREDAAVLLSLRDLEQFAPEDLARTLLARELILTVIRRGRSMHARQAEKLAERIGVF</sequence>
<dbReference type="InterPro" id="IPR001387">
    <property type="entry name" value="Cro/C1-type_HTH"/>
</dbReference>
<accession>D7CAL0</accession>
<dbReference type="InterPro" id="IPR011990">
    <property type="entry name" value="TPR-like_helical_dom_sf"/>
</dbReference>
<dbReference type="InterPro" id="IPR050807">
    <property type="entry name" value="TransReg_Diox_bact_type"/>
</dbReference>